<dbReference type="Gene3D" id="1.10.3720.10">
    <property type="entry name" value="MetI-like"/>
    <property type="match status" value="1"/>
</dbReference>
<dbReference type="Pfam" id="PF00528">
    <property type="entry name" value="BPD_transp_1"/>
    <property type="match status" value="1"/>
</dbReference>
<keyword evidence="7 8" id="KW-0472">Membrane</keyword>
<dbReference type="EMBL" id="LAZR01040914">
    <property type="protein sequence ID" value="KKL13297.1"/>
    <property type="molecule type" value="Genomic_DNA"/>
</dbReference>
<keyword evidence="3" id="KW-0813">Transport</keyword>
<dbReference type="SUPFAM" id="SSF161098">
    <property type="entry name" value="MetI-like"/>
    <property type="match status" value="1"/>
</dbReference>
<evidence type="ECO:0000256" key="5">
    <source>
        <dbReference type="ARBA" id="ARBA00022692"/>
    </source>
</evidence>
<sequence>MALAVKSPVLGAVYRAYVVIFFLYLVAPLLAAGVFAFNASMFPSLPWRGFTLDWFFGRTEPMLGMFHDERLLRGLKNSFYIGVIVSALSVLAGTCNAFLFVRRDFPFKNALYVLMVVPLVIPGVILGISILVFASMVANGIDGAFDYNPTWLRPGVPLIVLGQFSFLTTITSLVIAARLQKFDLSLEEAALNLGASRARVLATVTLPFLVPALFSAFVVAFLVSFENFNTTLMLVGSDAPLTITMYDRMVKVGSTPVLNAVSVVLMLGSGLLALASVLIQRDPKD</sequence>
<keyword evidence="4" id="KW-1003">Cell membrane</keyword>
<dbReference type="PANTHER" id="PTHR43848">
    <property type="entry name" value="PUTRESCINE TRANSPORT SYSTEM PERMEASE PROTEIN POTI"/>
    <property type="match status" value="1"/>
</dbReference>
<dbReference type="AlphaFoldDB" id="A0A0F9BHJ6"/>
<dbReference type="InterPro" id="IPR051789">
    <property type="entry name" value="Bact_Polyamine_Transport"/>
</dbReference>
<dbReference type="PROSITE" id="PS50928">
    <property type="entry name" value="ABC_TM1"/>
    <property type="match status" value="1"/>
</dbReference>
<dbReference type="InterPro" id="IPR035906">
    <property type="entry name" value="MetI-like_sf"/>
</dbReference>
<organism evidence="10">
    <name type="scientific">marine sediment metagenome</name>
    <dbReference type="NCBI Taxonomy" id="412755"/>
    <lineage>
        <taxon>unclassified sequences</taxon>
        <taxon>metagenomes</taxon>
        <taxon>ecological metagenomes</taxon>
    </lineage>
</organism>
<accession>A0A0F9BHJ6</accession>
<protein>
    <recommendedName>
        <fullName evidence="9">ABC transmembrane type-1 domain-containing protein</fullName>
    </recommendedName>
</protein>
<name>A0A0F9BHJ6_9ZZZZ</name>
<evidence type="ECO:0000256" key="2">
    <source>
        <dbReference type="ARBA" id="ARBA00007069"/>
    </source>
</evidence>
<feature type="transmembrane region" description="Helical" evidence="8">
    <location>
        <begin position="12"/>
        <end position="37"/>
    </location>
</feature>
<evidence type="ECO:0000256" key="4">
    <source>
        <dbReference type="ARBA" id="ARBA00022475"/>
    </source>
</evidence>
<dbReference type="InterPro" id="IPR000515">
    <property type="entry name" value="MetI-like"/>
</dbReference>
<evidence type="ECO:0000256" key="6">
    <source>
        <dbReference type="ARBA" id="ARBA00022989"/>
    </source>
</evidence>
<feature type="transmembrane region" description="Helical" evidence="8">
    <location>
        <begin position="257"/>
        <end position="279"/>
    </location>
</feature>
<comment type="caution">
    <text evidence="10">The sequence shown here is derived from an EMBL/GenBank/DDBJ whole genome shotgun (WGS) entry which is preliminary data.</text>
</comment>
<feature type="transmembrane region" description="Helical" evidence="8">
    <location>
        <begin position="158"/>
        <end position="179"/>
    </location>
</feature>
<evidence type="ECO:0000256" key="8">
    <source>
        <dbReference type="SAM" id="Phobius"/>
    </source>
</evidence>
<feature type="transmembrane region" description="Helical" evidence="8">
    <location>
        <begin position="79"/>
        <end position="99"/>
    </location>
</feature>
<gene>
    <name evidence="10" type="ORF">LCGC14_2527170</name>
</gene>
<dbReference type="GO" id="GO:0055085">
    <property type="term" value="P:transmembrane transport"/>
    <property type="evidence" value="ECO:0007669"/>
    <property type="project" value="InterPro"/>
</dbReference>
<dbReference type="GO" id="GO:0005886">
    <property type="term" value="C:plasma membrane"/>
    <property type="evidence" value="ECO:0007669"/>
    <property type="project" value="UniProtKB-SubCell"/>
</dbReference>
<evidence type="ECO:0000313" key="10">
    <source>
        <dbReference type="EMBL" id="KKL13297.1"/>
    </source>
</evidence>
<feature type="transmembrane region" description="Helical" evidence="8">
    <location>
        <begin position="200"/>
        <end position="225"/>
    </location>
</feature>
<keyword evidence="5 8" id="KW-0812">Transmembrane</keyword>
<reference evidence="10" key="1">
    <citation type="journal article" date="2015" name="Nature">
        <title>Complex archaea that bridge the gap between prokaryotes and eukaryotes.</title>
        <authorList>
            <person name="Spang A."/>
            <person name="Saw J.H."/>
            <person name="Jorgensen S.L."/>
            <person name="Zaremba-Niedzwiedzka K."/>
            <person name="Martijn J."/>
            <person name="Lind A.E."/>
            <person name="van Eijk R."/>
            <person name="Schleper C."/>
            <person name="Guy L."/>
            <person name="Ettema T.J."/>
        </authorList>
    </citation>
    <scope>NUCLEOTIDE SEQUENCE</scope>
</reference>
<evidence type="ECO:0000256" key="7">
    <source>
        <dbReference type="ARBA" id="ARBA00023136"/>
    </source>
</evidence>
<comment type="similarity">
    <text evidence="2">Belongs to the binding-protein-dependent transport system permease family. CysTW subfamily.</text>
</comment>
<dbReference type="PANTHER" id="PTHR43848:SF2">
    <property type="entry name" value="PUTRESCINE TRANSPORT SYSTEM PERMEASE PROTEIN POTI"/>
    <property type="match status" value="1"/>
</dbReference>
<feature type="transmembrane region" description="Helical" evidence="8">
    <location>
        <begin position="111"/>
        <end position="138"/>
    </location>
</feature>
<keyword evidence="6 8" id="KW-1133">Transmembrane helix</keyword>
<dbReference type="CDD" id="cd06261">
    <property type="entry name" value="TM_PBP2"/>
    <property type="match status" value="1"/>
</dbReference>
<evidence type="ECO:0000256" key="1">
    <source>
        <dbReference type="ARBA" id="ARBA00004651"/>
    </source>
</evidence>
<comment type="subcellular location">
    <subcellularLocation>
        <location evidence="1">Cell membrane</location>
        <topology evidence="1">Multi-pass membrane protein</topology>
    </subcellularLocation>
</comment>
<evidence type="ECO:0000256" key="3">
    <source>
        <dbReference type="ARBA" id="ARBA00022448"/>
    </source>
</evidence>
<feature type="domain" description="ABC transmembrane type-1" evidence="9">
    <location>
        <begin position="75"/>
        <end position="276"/>
    </location>
</feature>
<evidence type="ECO:0000259" key="9">
    <source>
        <dbReference type="PROSITE" id="PS50928"/>
    </source>
</evidence>
<proteinExistence type="inferred from homology"/>